<organism evidence="4 5">
    <name type="scientific">Alternaria alternata</name>
    <name type="common">Alternaria rot fungus</name>
    <name type="synonym">Torula alternata</name>
    <dbReference type="NCBI Taxonomy" id="5599"/>
    <lineage>
        <taxon>Eukaryota</taxon>
        <taxon>Fungi</taxon>
        <taxon>Dikarya</taxon>
        <taxon>Ascomycota</taxon>
        <taxon>Pezizomycotina</taxon>
        <taxon>Dothideomycetes</taxon>
        <taxon>Pleosporomycetidae</taxon>
        <taxon>Pleosporales</taxon>
        <taxon>Pleosporineae</taxon>
        <taxon>Pleosporaceae</taxon>
        <taxon>Alternaria</taxon>
        <taxon>Alternaria sect. Alternaria</taxon>
        <taxon>Alternaria alternata complex</taxon>
    </lineage>
</organism>
<dbReference type="PANTHER" id="PTHR44845:SF6">
    <property type="entry name" value="BETA-ALANINE-ACTIVATING ENZYME"/>
    <property type="match status" value="1"/>
</dbReference>
<evidence type="ECO:0000313" key="5">
    <source>
        <dbReference type="Proteomes" id="UP000077248"/>
    </source>
</evidence>
<evidence type="ECO:0000313" key="4">
    <source>
        <dbReference type="EMBL" id="OAG14629.1"/>
    </source>
</evidence>
<dbReference type="Proteomes" id="UP000077248">
    <property type="component" value="Unassembled WGS sequence"/>
</dbReference>
<evidence type="ECO:0000259" key="3">
    <source>
        <dbReference type="Pfam" id="PF07993"/>
    </source>
</evidence>
<keyword evidence="2" id="KW-0597">Phosphoprotein</keyword>
<accession>A0A177D6R5</accession>
<dbReference type="Gene3D" id="3.40.50.720">
    <property type="entry name" value="NAD(P)-binding Rossmann-like Domain"/>
    <property type="match status" value="1"/>
</dbReference>
<gene>
    <name evidence="4" type="ORF">CC77DRAFT_1025529</name>
</gene>
<dbReference type="EMBL" id="KV441498">
    <property type="protein sequence ID" value="OAG14629.1"/>
    <property type="molecule type" value="Genomic_DNA"/>
</dbReference>
<name>A0A177D6R5_ALTAL</name>
<protein>
    <recommendedName>
        <fullName evidence="3">Thioester reductase (TE) domain-containing protein</fullName>
    </recommendedName>
</protein>
<reference evidence="4 5" key="1">
    <citation type="submission" date="2016-05" db="EMBL/GenBank/DDBJ databases">
        <title>Comparative analysis of secretome profiles of manganese(II)-oxidizing ascomycete fungi.</title>
        <authorList>
            <consortium name="DOE Joint Genome Institute"/>
            <person name="Zeiner C.A."/>
            <person name="Purvine S.O."/>
            <person name="Zink E.M."/>
            <person name="Wu S."/>
            <person name="Pasa-Tolic L."/>
            <person name="Chaput D.L."/>
            <person name="Haridas S."/>
            <person name="Grigoriev I.V."/>
            <person name="Santelli C.M."/>
            <person name="Hansel C.M."/>
        </authorList>
    </citation>
    <scope>NUCLEOTIDE SEQUENCE [LARGE SCALE GENOMIC DNA]</scope>
    <source>
        <strain evidence="4 5">SRC1lrK2f</strain>
    </source>
</reference>
<dbReference type="InterPro" id="IPR013120">
    <property type="entry name" value="FAR_NAD-bd"/>
</dbReference>
<dbReference type="GeneID" id="29111674"/>
<evidence type="ECO:0000256" key="1">
    <source>
        <dbReference type="ARBA" id="ARBA00022450"/>
    </source>
</evidence>
<dbReference type="RefSeq" id="XP_018380050.1">
    <property type="nucleotide sequence ID" value="XM_018526080.1"/>
</dbReference>
<keyword evidence="1" id="KW-0596">Phosphopantetheine</keyword>
<dbReference type="SUPFAM" id="SSF51735">
    <property type="entry name" value="NAD(P)-binding Rossmann-fold domains"/>
    <property type="match status" value="1"/>
</dbReference>
<proteinExistence type="predicted"/>
<evidence type="ECO:0000256" key="2">
    <source>
        <dbReference type="ARBA" id="ARBA00022553"/>
    </source>
</evidence>
<dbReference type="KEGG" id="aalt:CC77DRAFT_1025529"/>
<keyword evidence="5" id="KW-1185">Reference proteome</keyword>
<dbReference type="OMA" id="REWATIF"/>
<dbReference type="STRING" id="5599.A0A177D6R5"/>
<dbReference type="AlphaFoldDB" id="A0A177D6R5"/>
<sequence>MYAQSSGLWLQKTYSHDQVAAVHCVAVRSPDSLQDIVTTYPNVYLHASGLASPLLGLSQKDFSSLAASITMIVHNGATVSFLQPYASLRAANVTSTREPIRVATPRRIPFHYVSTAGVAELTNLSSLREKSVAEHIPPTGASGYTTSKWASEVVLENASASYKIPVTVHRPSTVVEAAGKPDDVLPHDALGTLLRFSRELRAVPLPKKWTGCFDMAPVDQVAQHIVEEALLPSTGGIRYKHIAGSKKVSAQDLNKFVATQIQDPVEVMPMEDWIDRAKAHGLREDLSGWFLAVVSKPRFLPPILMGSDL</sequence>
<dbReference type="Pfam" id="PF07993">
    <property type="entry name" value="NAD_binding_4"/>
    <property type="match status" value="1"/>
</dbReference>
<dbReference type="PANTHER" id="PTHR44845">
    <property type="entry name" value="CARRIER DOMAIN-CONTAINING PROTEIN"/>
    <property type="match status" value="1"/>
</dbReference>
<dbReference type="InterPro" id="IPR036291">
    <property type="entry name" value="NAD(P)-bd_dom_sf"/>
</dbReference>
<feature type="domain" description="Thioester reductase (TE)" evidence="3">
    <location>
        <begin position="41"/>
        <end position="225"/>
    </location>
</feature>
<dbReference type="VEuPathDB" id="FungiDB:CC77DRAFT_1025529"/>